<dbReference type="Gene3D" id="2.60.120.200">
    <property type="match status" value="1"/>
</dbReference>
<dbReference type="PROSITE" id="PS51762">
    <property type="entry name" value="GH16_2"/>
    <property type="match status" value="1"/>
</dbReference>
<dbReference type="OrthoDB" id="9809583at2"/>
<evidence type="ECO:0000313" key="3">
    <source>
        <dbReference type="EMBL" id="SNT63728.1"/>
    </source>
</evidence>
<protein>
    <submittedName>
        <fullName evidence="3">Glycosyl hydrolases family 16</fullName>
    </submittedName>
</protein>
<evidence type="ECO:0000259" key="2">
    <source>
        <dbReference type="PROSITE" id="PS51762"/>
    </source>
</evidence>
<proteinExistence type="predicted"/>
<dbReference type="InterPro" id="IPR013320">
    <property type="entry name" value="ConA-like_dom_sf"/>
</dbReference>
<gene>
    <name evidence="3" type="ORF">SAMN05421812_115203</name>
</gene>
<dbReference type="SUPFAM" id="SSF49899">
    <property type="entry name" value="Concanavalin A-like lectins/glucanases"/>
    <property type="match status" value="1"/>
</dbReference>
<feature type="domain" description="GH16" evidence="2">
    <location>
        <begin position="199"/>
        <end position="422"/>
    </location>
</feature>
<dbReference type="Pfam" id="PF00722">
    <property type="entry name" value="Glyco_hydro_16"/>
    <property type="match status" value="1"/>
</dbReference>
<dbReference type="GO" id="GO:0005975">
    <property type="term" value="P:carbohydrate metabolic process"/>
    <property type="evidence" value="ECO:0007669"/>
    <property type="project" value="InterPro"/>
</dbReference>
<evidence type="ECO:0000313" key="4">
    <source>
        <dbReference type="Proteomes" id="UP000198362"/>
    </source>
</evidence>
<dbReference type="CDD" id="cd00413">
    <property type="entry name" value="Glyco_hydrolase_16"/>
    <property type="match status" value="1"/>
</dbReference>
<keyword evidence="1" id="KW-0732">Signal</keyword>
<reference evidence="3 4" key="1">
    <citation type="submission" date="2017-06" db="EMBL/GenBank/DDBJ databases">
        <authorList>
            <person name="Kim H.J."/>
            <person name="Triplett B.A."/>
        </authorList>
    </citation>
    <scope>NUCLEOTIDE SEQUENCE [LARGE SCALE GENOMIC DNA]</scope>
    <source>
        <strain evidence="3 4">CGMCC 4.5593</strain>
    </source>
</reference>
<dbReference type="Gene3D" id="2.60.120.260">
    <property type="entry name" value="Galactose-binding domain-like"/>
    <property type="match status" value="1"/>
</dbReference>
<evidence type="ECO:0000256" key="1">
    <source>
        <dbReference type="SAM" id="SignalP"/>
    </source>
</evidence>
<dbReference type="AlphaFoldDB" id="A0A239PAY7"/>
<name>A0A239PAY7_9ACTN</name>
<keyword evidence="3" id="KW-0378">Hydrolase</keyword>
<feature type="chain" id="PRO_5012941261" evidence="1">
    <location>
        <begin position="35"/>
        <end position="425"/>
    </location>
</feature>
<sequence>MNSSFARSRTAAAGAALLAMTAFLVGVTGSPAAAAPNACTNPVLATNLNGWGSLDGSWVTRDQVGDLPGVSWAFDTGGREFYMPQVGVVAGQTWTFSAQDRVVFGSGTARIIVEWYGSNGQYLSENQGPTTALPAANPNGGGQWYPVSATATAPAGATSAHVLQTGDFGSTTGTNFKATACDYQLGGTPPVPSDSAAVRNNWGSPVPSQSDEYNSAAIDLTKWGLFGADPGQTTGCAPGYNGHGQRCASQTTQANGRLSVNATADGRTGGLYSRMRPFRYGRIEVRERAAPLTANGGRAYHAVPLLWPENDAQWQSAEIDFAERDVNSSTVELFVHHNNTQTSRSKTIDSTQFHNYAIDWEPGSVKWYVDGVQVGQPVNASITEFSSSNGGAQLDMFPATGTLMRPAVQEVDWIRMYANQYTQYR</sequence>
<accession>A0A239PAY7</accession>
<dbReference type="GO" id="GO:0004553">
    <property type="term" value="F:hydrolase activity, hydrolyzing O-glycosyl compounds"/>
    <property type="evidence" value="ECO:0007669"/>
    <property type="project" value="InterPro"/>
</dbReference>
<dbReference type="InterPro" id="IPR000757">
    <property type="entry name" value="Beta-glucanase-like"/>
</dbReference>
<feature type="signal peptide" evidence="1">
    <location>
        <begin position="1"/>
        <end position="34"/>
    </location>
</feature>
<dbReference type="EMBL" id="FZPH01000015">
    <property type="protein sequence ID" value="SNT63728.1"/>
    <property type="molecule type" value="Genomic_DNA"/>
</dbReference>
<organism evidence="3 4">
    <name type="scientific">Asanoa hainanensis</name>
    <dbReference type="NCBI Taxonomy" id="560556"/>
    <lineage>
        <taxon>Bacteria</taxon>
        <taxon>Bacillati</taxon>
        <taxon>Actinomycetota</taxon>
        <taxon>Actinomycetes</taxon>
        <taxon>Micromonosporales</taxon>
        <taxon>Micromonosporaceae</taxon>
        <taxon>Asanoa</taxon>
    </lineage>
</organism>
<keyword evidence="4" id="KW-1185">Reference proteome</keyword>
<dbReference type="RefSeq" id="WP_089254162.1">
    <property type="nucleotide sequence ID" value="NZ_FZPH01000015.1"/>
</dbReference>
<dbReference type="Proteomes" id="UP000198362">
    <property type="component" value="Unassembled WGS sequence"/>
</dbReference>